<dbReference type="HOGENOM" id="CLU_069310_2_0_9"/>
<feature type="signal peptide" evidence="1">
    <location>
        <begin position="1"/>
        <end position="25"/>
    </location>
</feature>
<feature type="chain" id="PRO_5002897928" evidence="1">
    <location>
        <begin position="26"/>
        <end position="221"/>
    </location>
</feature>
<comment type="caution">
    <text evidence="2">The sequence shown here is derived from an EMBL/GenBank/DDBJ whole genome shotgun (WGS) entry which is preliminary data.</text>
</comment>
<dbReference type="PROSITE" id="PS51257">
    <property type="entry name" value="PROKAR_LIPOPROTEIN"/>
    <property type="match status" value="1"/>
</dbReference>
<dbReference type="Pfam" id="PF09551">
    <property type="entry name" value="Spore_II_R"/>
    <property type="match status" value="1"/>
</dbReference>
<organism evidence="2 3">
    <name type="scientific">[Clostridium] methylpentosum DSM 5476</name>
    <dbReference type="NCBI Taxonomy" id="537013"/>
    <lineage>
        <taxon>Bacteria</taxon>
        <taxon>Bacillati</taxon>
        <taxon>Bacillota</taxon>
        <taxon>Clostridia</taxon>
        <taxon>Eubacteriales</taxon>
        <taxon>Oscillospiraceae</taxon>
        <taxon>Oscillospiraceae incertae sedis</taxon>
    </lineage>
</organism>
<accession>C0EHH6</accession>
<name>C0EHH6_9FIRM</name>
<dbReference type="NCBIfam" id="TIGR02837">
    <property type="entry name" value="spore_II_R"/>
    <property type="match status" value="1"/>
</dbReference>
<dbReference type="EMBL" id="ACEC01000115">
    <property type="protein sequence ID" value="EEG29100.1"/>
    <property type="molecule type" value="Genomic_DNA"/>
</dbReference>
<dbReference type="STRING" id="537013.CLOSTMETH_03213"/>
<gene>
    <name evidence="2" type="primary">spoIIR</name>
    <name evidence="2" type="ORF">CLOSTMETH_03213</name>
</gene>
<evidence type="ECO:0000256" key="1">
    <source>
        <dbReference type="SAM" id="SignalP"/>
    </source>
</evidence>
<keyword evidence="1" id="KW-0732">Signal</keyword>
<dbReference type="AlphaFoldDB" id="C0EHH6"/>
<dbReference type="Proteomes" id="UP000003340">
    <property type="component" value="Unassembled WGS sequence"/>
</dbReference>
<dbReference type="InterPro" id="IPR014202">
    <property type="entry name" value="Spore_II_R"/>
</dbReference>
<reference evidence="2 3" key="2">
    <citation type="submission" date="2009-02" db="EMBL/GenBank/DDBJ databases">
        <title>Draft genome sequence of Clostridium methylpentosum (DSM 5476).</title>
        <authorList>
            <person name="Sudarsanam P."/>
            <person name="Ley R."/>
            <person name="Guruge J."/>
            <person name="Turnbaugh P.J."/>
            <person name="Mahowald M."/>
            <person name="Liep D."/>
            <person name="Gordon J."/>
        </authorList>
    </citation>
    <scope>NUCLEOTIDE SEQUENCE [LARGE SCALE GENOMIC DNA]</scope>
    <source>
        <strain evidence="2 3">DSM 5476</strain>
    </source>
</reference>
<proteinExistence type="predicted"/>
<evidence type="ECO:0000313" key="2">
    <source>
        <dbReference type="EMBL" id="EEG29100.1"/>
    </source>
</evidence>
<dbReference type="eggNOG" id="ENOG5031K93">
    <property type="taxonomic scope" value="Bacteria"/>
</dbReference>
<protein>
    <submittedName>
        <fullName evidence="2">Stage II sporulation protein R</fullName>
    </submittedName>
</protein>
<evidence type="ECO:0000313" key="3">
    <source>
        <dbReference type="Proteomes" id="UP000003340"/>
    </source>
</evidence>
<reference evidence="2 3" key="1">
    <citation type="submission" date="2009-01" db="EMBL/GenBank/DDBJ databases">
        <authorList>
            <person name="Fulton L."/>
            <person name="Clifton S."/>
            <person name="Fulton B."/>
            <person name="Xu J."/>
            <person name="Minx P."/>
            <person name="Pepin K.H."/>
            <person name="Johnson M."/>
            <person name="Bhonagiri V."/>
            <person name="Nash W.E."/>
            <person name="Mardis E.R."/>
            <person name="Wilson R.K."/>
        </authorList>
    </citation>
    <scope>NUCLEOTIDE SEQUENCE [LARGE SCALE GENOMIC DNA]</scope>
    <source>
        <strain evidence="2 3">DSM 5476</strain>
    </source>
</reference>
<keyword evidence="3" id="KW-1185">Reference proteome</keyword>
<sequence length="221" mass="24681">MKKFKLAIAFGLILAILFGCYQSFAAECNDISDRVLRLHILANSDTDADQELKLAVRDRILEETSGIFNIQGDLRAAEQNALDNLEFIRQVAQDEVNARGYDYTVQAELTNMLFDTRTYGEITMPSGNYDAVRITIGKAEGHNWWCVLYPPLCIPAAQPKEELSDVLTESEMKVVQSNPKYEVRFAIVEFFQFLKAQLFGDDGGTTAIEESSSSEAISSEG</sequence>